<accession>A0A2P1QWP7</accession>
<evidence type="ECO:0000256" key="1">
    <source>
        <dbReference type="SAM" id="MobiDB-lite"/>
    </source>
</evidence>
<evidence type="ECO:0000313" key="3">
    <source>
        <dbReference type="Proteomes" id="UP000033961"/>
    </source>
</evidence>
<evidence type="ECO:0000313" key="2">
    <source>
        <dbReference type="EMBL" id="AVQ13296.1"/>
    </source>
</evidence>
<proteinExistence type="predicted"/>
<name>A0A2P1QWP7_9LEPT</name>
<reference evidence="2 3" key="1">
    <citation type="journal article" date="2015" name="Genome Announc.">
        <title>Draft Genome Sequences of Leptospira santarosai Strains U160, U164, and U233, Isolated from Asymptomatic Cattle.</title>
        <authorList>
            <person name="Kremer F.S."/>
            <person name="Eslabao M.R."/>
            <person name="Provisor M."/>
            <person name="Woloski R.D."/>
            <person name="Ramires O.V."/>
            <person name="Moreno L.Z."/>
            <person name="Moreno A.M."/>
            <person name="Hamond C."/>
            <person name="Lilenbaum W."/>
            <person name="Dellagostin O.A."/>
        </authorList>
    </citation>
    <scope>NUCLEOTIDE SEQUENCE [LARGE SCALE GENOMIC DNA]</scope>
    <source>
        <strain evidence="2 3">U160</strain>
    </source>
</reference>
<protein>
    <submittedName>
        <fullName evidence="2">Sigma factor regulatory protein, FecR/PupR family</fullName>
    </submittedName>
</protein>
<dbReference type="EMBL" id="CP027843">
    <property type="protein sequence ID" value="AVQ13296.1"/>
    <property type="molecule type" value="Genomic_DNA"/>
</dbReference>
<sequence length="64" mass="7092">MWYLSDKLQPIEPQLPAPLNHHYKSVIGDVNGSISTASKTNEQRTAVVPSKKTKTRTTVQTVSI</sequence>
<dbReference type="AlphaFoldDB" id="A0A2P1QWP7"/>
<feature type="region of interest" description="Disordered" evidence="1">
    <location>
        <begin position="38"/>
        <end position="64"/>
    </location>
</feature>
<dbReference type="Proteomes" id="UP000033961">
    <property type="component" value="Chromosome I"/>
</dbReference>
<organism evidence="2 3">
    <name type="scientific">Leptospira santarosai</name>
    <dbReference type="NCBI Taxonomy" id="28183"/>
    <lineage>
        <taxon>Bacteria</taxon>
        <taxon>Pseudomonadati</taxon>
        <taxon>Spirochaetota</taxon>
        <taxon>Spirochaetia</taxon>
        <taxon>Leptospirales</taxon>
        <taxon>Leptospiraceae</taxon>
        <taxon>Leptospira</taxon>
    </lineage>
</organism>
<gene>
    <name evidence="2" type="ORF">XB16_2995</name>
</gene>